<sequence>MEPIVFTPRLYQQRYNFVVSYVDQYKPKKVADLGCSNCSLLRRLKFCDCIEELVGLDIDQRLLTDKKESLKPLLISYLEPKKTRLTVSLYHGSVTEKDPALIGFDLITCIELIEHLETHDLDKFQDTLFGFMAPHTVLVSTPNSEFNVLLPNLTGFRHLDHKFEWTREEFQNWATNIAQCYNYSVEFSGVGEPPANAKDVGFCSQIGIFTRNYTESEESLKEKREYKHIYKKVLNVVYPSLQDEKYLQQAVLKKAISYAYNMKRELLRRLFPREEEEQEETVSIEGQNTSWLVSSDFSHHEPEKPAEEGTYIEPFLQGSTVHIPMEILFRNPKVKELCGNFQVLKRMISEDDSVTSDENSVLFDVDLENDFDITGLQ</sequence>
<dbReference type="InterPro" id="IPR029063">
    <property type="entry name" value="SAM-dependent_MTases_sf"/>
</dbReference>
<dbReference type="PANTHER" id="PTHR21404:SF3">
    <property type="entry name" value="SMALL RNA 2'-O-METHYLTRANSFERASE"/>
    <property type="match status" value="1"/>
</dbReference>
<reference evidence="14" key="1">
    <citation type="submission" date="2022-03" db="EMBL/GenBank/DDBJ databases">
        <authorList>
            <person name="Alioto T."/>
            <person name="Alioto T."/>
            <person name="Gomez Garrido J."/>
        </authorList>
    </citation>
    <scope>NUCLEOTIDE SEQUENCE</scope>
</reference>
<dbReference type="GO" id="GO:0046872">
    <property type="term" value="F:metal ion binding"/>
    <property type="evidence" value="ECO:0007669"/>
    <property type="project" value="UniProtKB-KW"/>
</dbReference>
<proteinExistence type="inferred from homology"/>
<evidence type="ECO:0000256" key="2">
    <source>
        <dbReference type="ARBA" id="ARBA00009026"/>
    </source>
</evidence>
<evidence type="ECO:0000256" key="4">
    <source>
        <dbReference type="ARBA" id="ARBA00022603"/>
    </source>
</evidence>
<evidence type="ECO:0000256" key="12">
    <source>
        <dbReference type="ARBA" id="ARBA00035025"/>
    </source>
</evidence>
<dbReference type="AlphaFoldDB" id="A0AAD1SYX6"/>
<comment type="cofactor">
    <cofactor evidence="1">
        <name>Mg(2+)</name>
        <dbReference type="ChEBI" id="CHEBI:18420"/>
    </cofactor>
</comment>
<comment type="similarity">
    <text evidence="2">Belongs to the methyltransferase superfamily. HEN1 family.</text>
</comment>
<dbReference type="InterPro" id="IPR026610">
    <property type="entry name" value="Hen1"/>
</dbReference>
<evidence type="ECO:0000256" key="7">
    <source>
        <dbReference type="ARBA" id="ARBA00022723"/>
    </source>
</evidence>
<keyword evidence="10" id="KW-0943">RNA-mediated gene silencing</keyword>
<keyword evidence="15" id="KW-1185">Reference proteome</keyword>
<keyword evidence="6" id="KW-0949">S-adenosyl-L-methionine</keyword>
<evidence type="ECO:0000256" key="5">
    <source>
        <dbReference type="ARBA" id="ARBA00022679"/>
    </source>
</evidence>
<evidence type="ECO:0000256" key="11">
    <source>
        <dbReference type="ARBA" id="ARBA00029981"/>
    </source>
</evidence>
<gene>
    <name evidence="14" type="ORF">PECUL_23A016842</name>
</gene>
<dbReference type="GO" id="GO:0030422">
    <property type="term" value="P:siRNA processing"/>
    <property type="evidence" value="ECO:0007669"/>
    <property type="project" value="TreeGrafter"/>
</dbReference>
<evidence type="ECO:0000256" key="6">
    <source>
        <dbReference type="ARBA" id="ARBA00022691"/>
    </source>
</evidence>
<dbReference type="PANTHER" id="PTHR21404">
    <property type="entry name" value="HEN1"/>
    <property type="match status" value="1"/>
</dbReference>
<evidence type="ECO:0000256" key="13">
    <source>
        <dbReference type="ARBA" id="ARBA00048418"/>
    </source>
</evidence>
<evidence type="ECO:0000256" key="8">
    <source>
        <dbReference type="ARBA" id="ARBA00022842"/>
    </source>
</evidence>
<evidence type="ECO:0000256" key="10">
    <source>
        <dbReference type="ARBA" id="ARBA00023158"/>
    </source>
</evidence>
<dbReference type="GO" id="GO:0001510">
    <property type="term" value="P:RNA methylation"/>
    <property type="evidence" value="ECO:0007669"/>
    <property type="project" value="InterPro"/>
</dbReference>
<dbReference type="EC" id="2.1.1.386" evidence="12"/>
<dbReference type="GO" id="GO:0005737">
    <property type="term" value="C:cytoplasm"/>
    <property type="evidence" value="ECO:0007669"/>
    <property type="project" value="TreeGrafter"/>
</dbReference>
<dbReference type="GO" id="GO:0005634">
    <property type="term" value="C:nucleus"/>
    <property type="evidence" value="ECO:0007669"/>
    <property type="project" value="TreeGrafter"/>
</dbReference>
<keyword evidence="4" id="KW-0489">Methyltransferase</keyword>
<name>A0AAD1SYX6_PELCU</name>
<evidence type="ECO:0000256" key="1">
    <source>
        <dbReference type="ARBA" id="ARBA00001946"/>
    </source>
</evidence>
<keyword evidence="8" id="KW-0460">Magnesium</keyword>
<evidence type="ECO:0000313" key="14">
    <source>
        <dbReference type="EMBL" id="CAH2311738.1"/>
    </source>
</evidence>
<protein>
    <recommendedName>
        <fullName evidence="3">Small RNA 2'-O-methyltransferase</fullName>
        <ecNumber evidence="12">2.1.1.386</ecNumber>
    </recommendedName>
    <alternativeName>
        <fullName evidence="11">HEN1 methyltransferase homolog 1</fullName>
    </alternativeName>
</protein>
<keyword evidence="7" id="KW-0479">Metal-binding</keyword>
<dbReference type="Proteomes" id="UP001295444">
    <property type="component" value="Chromosome 08"/>
</dbReference>
<dbReference type="SUPFAM" id="SSF53335">
    <property type="entry name" value="S-adenosyl-L-methionine-dependent methyltransferases"/>
    <property type="match status" value="1"/>
</dbReference>
<evidence type="ECO:0000313" key="15">
    <source>
        <dbReference type="Proteomes" id="UP001295444"/>
    </source>
</evidence>
<dbReference type="EMBL" id="OW240919">
    <property type="protein sequence ID" value="CAH2311738.1"/>
    <property type="molecule type" value="Genomic_DNA"/>
</dbReference>
<keyword evidence="5" id="KW-0808">Transferase</keyword>
<comment type="catalytic activity">
    <reaction evidence="13">
        <text>small RNA 3'-end nucleotide + S-adenosyl-L-methionine = small RNA 3'-end 2'-O-methylnucleotide + S-adenosyl-L-homocysteine + H(+)</text>
        <dbReference type="Rhea" id="RHEA:37887"/>
        <dbReference type="Rhea" id="RHEA-COMP:10415"/>
        <dbReference type="Rhea" id="RHEA-COMP:10416"/>
        <dbReference type="ChEBI" id="CHEBI:15378"/>
        <dbReference type="ChEBI" id="CHEBI:57856"/>
        <dbReference type="ChEBI" id="CHEBI:59789"/>
        <dbReference type="ChEBI" id="CHEBI:74896"/>
        <dbReference type="ChEBI" id="CHEBI:74898"/>
        <dbReference type="EC" id="2.1.1.386"/>
    </reaction>
</comment>
<dbReference type="GO" id="GO:0034587">
    <property type="term" value="P:piRNA processing"/>
    <property type="evidence" value="ECO:0007669"/>
    <property type="project" value="TreeGrafter"/>
</dbReference>
<dbReference type="FunFam" id="3.40.50.150:FF:000124">
    <property type="entry name" value="HEN methyltransferase 1"/>
    <property type="match status" value="1"/>
</dbReference>
<keyword evidence="9" id="KW-0694">RNA-binding</keyword>
<dbReference type="GO" id="GO:0090486">
    <property type="term" value="F:small RNA 2'-O-methyltransferase activity"/>
    <property type="evidence" value="ECO:0007669"/>
    <property type="project" value="UniProtKB-EC"/>
</dbReference>
<accession>A0AAD1SYX6</accession>
<dbReference type="Gene3D" id="3.40.50.150">
    <property type="entry name" value="Vaccinia Virus protein VP39"/>
    <property type="match status" value="1"/>
</dbReference>
<evidence type="ECO:0000256" key="9">
    <source>
        <dbReference type="ARBA" id="ARBA00022884"/>
    </source>
</evidence>
<organism evidence="14 15">
    <name type="scientific">Pelobates cultripes</name>
    <name type="common">Western spadefoot toad</name>
    <dbReference type="NCBI Taxonomy" id="61616"/>
    <lineage>
        <taxon>Eukaryota</taxon>
        <taxon>Metazoa</taxon>
        <taxon>Chordata</taxon>
        <taxon>Craniata</taxon>
        <taxon>Vertebrata</taxon>
        <taxon>Euteleostomi</taxon>
        <taxon>Amphibia</taxon>
        <taxon>Batrachia</taxon>
        <taxon>Anura</taxon>
        <taxon>Pelobatoidea</taxon>
        <taxon>Pelobatidae</taxon>
        <taxon>Pelobates</taxon>
    </lineage>
</organism>
<evidence type="ECO:0000256" key="3">
    <source>
        <dbReference type="ARBA" id="ARBA00021330"/>
    </source>
</evidence>
<dbReference type="GO" id="GO:0003723">
    <property type="term" value="F:RNA binding"/>
    <property type="evidence" value="ECO:0007669"/>
    <property type="project" value="UniProtKB-KW"/>
</dbReference>